<evidence type="ECO:0000313" key="1">
    <source>
        <dbReference type="EMBL" id="GAG96484.1"/>
    </source>
</evidence>
<organism evidence="1">
    <name type="scientific">marine sediment metagenome</name>
    <dbReference type="NCBI Taxonomy" id="412755"/>
    <lineage>
        <taxon>unclassified sequences</taxon>
        <taxon>metagenomes</taxon>
        <taxon>ecological metagenomes</taxon>
    </lineage>
</organism>
<feature type="non-terminal residue" evidence="1">
    <location>
        <position position="188"/>
    </location>
</feature>
<gene>
    <name evidence="1" type="ORF">S01H4_47109</name>
</gene>
<comment type="caution">
    <text evidence="1">The sequence shown here is derived from an EMBL/GenBank/DDBJ whole genome shotgun (WGS) entry which is preliminary data.</text>
</comment>
<dbReference type="EMBL" id="BART01026404">
    <property type="protein sequence ID" value="GAG96484.1"/>
    <property type="molecule type" value="Genomic_DNA"/>
</dbReference>
<name>X1BKT1_9ZZZZ</name>
<reference evidence="1" key="1">
    <citation type="journal article" date="2014" name="Front. Microbiol.">
        <title>High frequency of phylogenetically diverse reductive dehalogenase-homologous genes in deep subseafloor sedimentary metagenomes.</title>
        <authorList>
            <person name="Kawai M."/>
            <person name="Futagami T."/>
            <person name="Toyoda A."/>
            <person name="Takaki Y."/>
            <person name="Nishi S."/>
            <person name="Hori S."/>
            <person name="Arai W."/>
            <person name="Tsubouchi T."/>
            <person name="Morono Y."/>
            <person name="Uchiyama I."/>
            <person name="Ito T."/>
            <person name="Fujiyama A."/>
            <person name="Inagaki F."/>
            <person name="Takami H."/>
        </authorList>
    </citation>
    <scope>NUCLEOTIDE SEQUENCE</scope>
    <source>
        <strain evidence="1">Expedition CK06-06</strain>
    </source>
</reference>
<protein>
    <submittedName>
        <fullName evidence="1">Uncharacterized protein</fullName>
    </submittedName>
</protein>
<accession>X1BKT1</accession>
<proteinExistence type="predicted"/>
<sequence>MKFNSDGSAANSDDAARYTWRLSGSVLSMTVDGVDLPDGILSDIEQNSFTGDRPKGNKFFGPQPKAQFTRIPNTGNVDPVSAVQIIARMAQTYAQCKTYTDTGTDTSVMTSKSGEDTGVPNSVDVLQFSTAMVRPNQFRFEYSEKGKIASGCVVWKSGQEVKVSMAGPPEYNKSLDMALAFATGISDG</sequence>
<dbReference type="AlphaFoldDB" id="X1BKT1"/>